<keyword evidence="4" id="KW-0732">Signal</keyword>
<dbReference type="InterPro" id="IPR006311">
    <property type="entry name" value="TAT_signal"/>
</dbReference>
<feature type="region of interest" description="Disordered" evidence="3">
    <location>
        <begin position="148"/>
        <end position="168"/>
    </location>
</feature>
<sequence length="394" mass="40760">MSGPSRRHVLGLLGSLPLAGGLLACSSAPASGPGAEVPVALRPGGEFERFVADLAGRGEFSGTVLLARGREEVLAVSHGMADAQQGTPNGAATRFGTASIGKMFTAVAAAQLVEQGELAFDATVGRYLDGFPAAIADTVTVHHLLTHTSGIGAPPTGTTRGNGAPPPADLDERLDADLARIRQLPPQFAPGTRSAYSNDGFTVLGAIVARLSRRSFFDHVREHVLAPAGMDGSDYLTAEQVRTATDVAHPYRVQESGEAVDLTTIGPFVPLASPAGGTYAPASDLHAFVVALQDGALLAPGLADLVTTGKVPVQRPGPDELRFHGYGFTDTLLRGHRVFGHSGSSPGHANNLDVFPGLGWMSVVLGNRTGSRDYRVTVDAIAGRVRDVLTAEAG</sequence>
<dbReference type="SUPFAM" id="SSF56601">
    <property type="entry name" value="beta-lactamase/transpeptidase-like"/>
    <property type="match status" value="1"/>
</dbReference>
<reference evidence="6 7" key="1">
    <citation type="submission" date="2019-06" db="EMBL/GenBank/DDBJ databases">
        <title>Sequencing the genomes of 1000 actinobacteria strains.</title>
        <authorList>
            <person name="Klenk H.-P."/>
        </authorList>
    </citation>
    <scope>NUCLEOTIDE SEQUENCE [LARGE SCALE GENOMIC DNA]</scope>
    <source>
        <strain evidence="6 7">DSM 45301</strain>
    </source>
</reference>
<evidence type="ECO:0000313" key="7">
    <source>
        <dbReference type="Proteomes" id="UP000315677"/>
    </source>
</evidence>
<comment type="subcellular location">
    <subcellularLocation>
        <location evidence="1">Membrane</location>
    </subcellularLocation>
</comment>
<dbReference type="OrthoDB" id="4281716at2"/>
<evidence type="ECO:0000313" key="6">
    <source>
        <dbReference type="EMBL" id="TQM11643.1"/>
    </source>
</evidence>
<evidence type="ECO:0000256" key="3">
    <source>
        <dbReference type="SAM" id="MobiDB-lite"/>
    </source>
</evidence>
<dbReference type="Gene3D" id="3.40.710.10">
    <property type="entry name" value="DD-peptidase/beta-lactamase superfamily"/>
    <property type="match status" value="1"/>
</dbReference>
<dbReference type="EMBL" id="VFPA01000002">
    <property type="protein sequence ID" value="TQM11643.1"/>
    <property type="molecule type" value="Genomic_DNA"/>
</dbReference>
<dbReference type="RefSeq" id="WP_142055932.1">
    <property type="nucleotide sequence ID" value="NZ_VFPA01000002.1"/>
</dbReference>
<dbReference type="PROSITE" id="PS51318">
    <property type="entry name" value="TAT"/>
    <property type="match status" value="1"/>
</dbReference>
<gene>
    <name evidence="6" type="ORF">FB558_4209</name>
</gene>
<dbReference type="GO" id="GO:0016020">
    <property type="term" value="C:membrane"/>
    <property type="evidence" value="ECO:0007669"/>
    <property type="project" value="UniProtKB-SubCell"/>
</dbReference>
<evidence type="ECO:0000259" key="5">
    <source>
        <dbReference type="Pfam" id="PF00144"/>
    </source>
</evidence>
<organism evidence="6 7">
    <name type="scientific">Pseudonocardia kunmingensis</name>
    <dbReference type="NCBI Taxonomy" id="630975"/>
    <lineage>
        <taxon>Bacteria</taxon>
        <taxon>Bacillati</taxon>
        <taxon>Actinomycetota</taxon>
        <taxon>Actinomycetes</taxon>
        <taxon>Pseudonocardiales</taxon>
        <taxon>Pseudonocardiaceae</taxon>
        <taxon>Pseudonocardia</taxon>
    </lineage>
</organism>
<dbReference type="PANTHER" id="PTHR46825">
    <property type="entry name" value="D-ALANYL-D-ALANINE-CARBOXYPEPTIDASE/ENDOPEPTIDASE AMPH"/>
    <property type="match status" value="1"/>
</dbReference>
<dbReference type="PANTHER" id="PTHR46825:SF11">
    <property type="entry name" value="PENICILLIN-BINDING PROTEIN 4"/>
    <property type="match status" value="1"/>
</dbReference>
<dbReference type="Pfam" id="PF00144">
    <property type="entry name" value="Beta-lactamase"/>
    <property type="match status" value="1"/>
</dbReference>
<accession>A0A543DQQ1</accession>
<comment type="caution">
    <text evidence="6">The sequence shown here is derived from an EMBL/GenBank/DDBJ whole genome shotgun (WGS) entry which is preliminary data.</text>
</comment>
<dbReference type="PROSITE" id="PS51257">
    <property type="entry name" value="PROKAR_LIPOPROTEIN"/>
    <property type="match status" value="1"/>
</dbReference>
<keyword evidence="7" id="KW-1185">Reference proteome</keyword>
<dbReference type="InterPro" id="IPR012338">
    <property type="entry name" value="Beta-lactam/transpept-like"/>
</dbReference>
<dbReference type="Proteomes" id="UP000315677">
    <property type="component" value="Unassembled WGS sequence"/>
</dbReference>
<dbReference type="AlphaFoldDB" id="A0A543DQQ1"/>
<keyword evidence="2" id="KW-0472">Membrane</keyword>
<evidence type="ECO:0000256" key="2">
    <source>
        <dbReference type="ARBA" id="ARBA00023136"/>
    </source>
</evidence>
<feature type="chain" id="PRO_5022062870" evidence="4">
    <location>
        <begin position="31"/>
        <end position="394"/>
    </location>
</feature>
<feature type="signal peptide" evidence="4">
    <location>
        <begin position="1"/>
        <end position="30"/>
    </location>
</feature>
<dbReference type="InterPro" id="IPR050491">
    <property type="entry name" value="AmpC-like"/>
</dbReference>
<protein>
    <submittedName>
        <fullName evidence="6">CubicO group peptidase (Beta-lactamase class C family)</fullName>
    </submittedName>
</protein>
<feature type="domain" description="Beta-lactamase-related" evidence="5">
    <location>
        <begin position="48"/>
        <end position="377"/>
    </location>
</feature>
<name>A0A543DQQ1_9PSEU</name>
<proteinExistence type="predicted"/>
<evidence type="ECO:0000256" key="1">
    <source>
        <dbReference type="ARBA" id="ARBA00004370"/>
    </source>
</evidence>
<evidence type="ECO:0000256" key="4">
    <source>
        <dbReference type="SAM" id="SignalP"/>
    </source>
</evidence>
<dbReference type="InterPro" id="IPR001466">
    <property type="entry name" value="Beta-lactam-related"/>
</dbReference>